<sequence length="291" mass="32916">MQNLLFFLSIFFTFSCFSQDYKPLLDNFNEWQFTYCYTGCLTDMYRTDGDTLVDGKAYKILDGYHYISRTFLLREEVESRKVYLNLAAASGNTEYLLYDFSLNVGDSIDIKNPITPFPADGGFYKVDSIVPRPLVDGNEYRHFYLSPTPSNPISSTPAVWIEGVGSLSLINAPGGFPNINGVGILTCFFKNGELFFSKREDCESMILGTPQNALNDVIVTTNFKDGNCRIYNAEKISSLEVFDLNGRKLIALKSANQEEITVDFSKFPTGTYFILAHSTNFEKKVFKVLHK</sequence>
<keyword evidence="3" id="KW-1185">Reference proteome</keyword>
<protein>
    <submittedName>
        <fullName evidence="2">T9SS type A sorting domain-containing protein</fullName>
    </submittedName>
</protein>
<evidence type="ECO:0000313" key="2">
    <source>
        <dbReference type="EMBL" id="QAA80495.1"/>
    </source>
</evidence>
<dbReference type="NCBIfam" id="TIGR04183">
    <property type="entry name" value="Por_Secre_tail"/>
    <property type="match status" value="1"/>
</dbReference>
<dbReference type="EMBL" id="CP034951">
    <property type="protein sequence ID" value="QAA80495.1"/>
    <property type="molecule type" value="Genomic_DNA"/>
</dbReference>
<dbReference type="Proteomes" id="UP000285517">
    <property type="component" value="Chromosome"/>
</dbReference>
<dbReference type="AlphaFoldDB" id="A0A410FZP3"/>
<dbReference type="OrthoDB" id="1413366at2"/>
<evidence type="ECO:0000313" key="3">
    <source>
        <dbReference type="Proteomes" id="UP000285517"/>
    </source>
</evidence>
<dbReference type="InterPro" id="IPR026444">
    <property type="entry name" value="Secre_tail"/>
</dbReference>
<name>A0A410FZP3_9FLAO</name>
<keyword evidence="1" id="KW-0732">Signal</keyword>
<dbReference type="KEGG" id="aev:EI546_01565"/>
<evidence type="ECO:0000256" key="1">
    <source>
        <dbReference type="ARBA" id="ARBA00022729"/>
    </source>
</evidence>
<proteinExistence type="predicted"/>
<reference evidence="2 3" key="1">
    <citation type="submission" date="2019-01" db="EMBL/GenBank/DDBJ databases">
        <title>Complete genome sequencing of Aequorivita sp. H23M31.</title>
        <authorList>
            <person name="Bae J.-W."/>
        </authorList>
    </citation>
    <scope>NUCLEOTIDE SEQUENCE [LARGE SCALE GENOMIC DNA]</scope>
    <source>
        <strain evidence="2 3">H23M31</strain>
    </source>
</reference>
<dbReference type="RefSeq" id="WP_128248895.1">
    <property type="nucleotide sequence ID" value="NZ_CP034951.1"/>
</dbReference>
<gene>
    <name evidence="2" type="ORF">EI546_01565</name>
</gene>
<organism evidence="2 3">
    <name type="scientific">Aequorivita ciconiae</name>
    <dbReference type="NCBI Taxonomy" id="2494375"/>
    <lineage>
        <taxon>Bacteria</taxon>
        <taxon>Pseudomonadati</taxon>
        <taxon>Bacteroidota</taxon>
        <taxon>Flavobacteriia</taxon>
        <taxon>Flavobacteriales</taxon>
        <taxon>Flavobacteriaceae</taxon>
        <taxon>Aequorivita</taxon>
    </lineage>
</organism>
<accession>A0A410FZP3</accession>